<protein>
    <submittedName>
        <fullName evidence="3">Uncharacterized protein LOC114246174</fullName>
    </submittedName>
</protein>
<evidence type="ECO:0000313" key="2">
    <source>
        <dbReference type="Proteomes" id="UP000504629"/>
    </source>
</evidence>
<proteinExistence type="predicted"/>
<organism evidence="2 3">
    <name type="scientific">Bombyx mandarina</name>
    <name type="common">Wild silk moth</name>
    <name type="synonym">Wild silkworm</name>
    <dbReference type="NCBI Taxonomy" id="7092"/>
    <lineage>
        <taxon>Eukaryota</taxon>
        <taxon>Metazoa</taxon>
        <taxon>Ecdysozoa</taxon>
        <taxon>Arthropoda</taxon>
        <taxon>Hexapoda</taxon>
        <taxon>Insecta</taxon>
        <taxon>Pterygota</taxon>
        <taxon>Neoptera</taxon>
        <taxon>Endopterygota</taxon>
        <taxon>Lepidoptera</taxon>
        <taxon>Glossata</taxon>
        <taxon>Ditrysia</taxon>
        <taxon>Bombycoidea</taxon>
        <taxon>Bombycidae</taxon>
        <taxon>Bombycinae</taxon>
        <taxon>Bombyx</taxon>
    </lineage>
</organism>
<keyword evidence="2" id="KW-1185">Reference proteome</keyword>
<dbReference type="GeneID" id="114246174"/>
<evidence type="ECO:0000313" key="3">
    <source>
        <dbReference type="RefSeq" id="XP_028034390.1"/>
    </source>
</evidence>
<dbReference type="PROSITE" id="PS51190">
    <property type="entry name" value="FATC"/>
    <property type="match status" value="1"/>
</dbReference>
<name>A0A6J2JXT4_BOMMA</name>
<dbReference type="Proteomes" id="UP000504629">
    <property type="component" value="Unplaced"/>
</dbReference>
<dbReference type="RefSeq" id="XP_028034390.1">
    <property type="nucleotide sequence ID" value="XM_028178589.1"/>
</dbReference>
<dbReference type="KEGG" id="bman:114246174"/>
<dbReference type="OrthoDB" id="431717at2759"/>
<gene>
    <name evidence="3" type="primary">LOC114246174</name>
</gene>
<sequence>MENFLVEAGTGALCCIDWGSTMQRRQLSEPPPARLTRNMLAMCDPIALEGRLQTALTQLRDSRETFLATARLLYAPAPACPPQLSHVKAILEGKVTSADIRVEANPHPDLDRLRALLVQVFPGRPAADTYNVKDQVQVLLRHCTDPRVLGATRAGWEPWL</sequence>
<reference evidence="3" key="1">
    <citation type="submission" date="2025-08" db="UniProtKB">
        <authorList>
            <consortium name="RefSeq"/>
        </authorList>
    </citation>
    <scope>IDENTIFICATION</scope>
    <source>
        <tissue evidence="3">Silk gland</tissue>
    </source>
</reference>
<dbReference type="Gene3D" id="1.10.1070.11">
    <property type="entry name" value="Phosphatidylinositol 3-/4-kinase, catalytic domain"/>
    <property type="match status" value="1"/>
</dbReference>
<dbReference type="InterPro" id="IPR003152">
    <property type="entry name" value="FATC_dom"/>
</dbReference>
<feature type="domain" description="FATC" evidence="1">
    <location>
        <begin position="128"/>
        <end position="160"/>
    </location>
</feature>
<accession>A0A6J2JXT4</accession>
<dbReference type="AlphaFoldDB" id="A0A6J2JXT4"/>
<dbReference type="InterPro" id="IPR036940">
    <property type="entry name" value="PI3/4_kinase_cat_sf"/>
</dbReference>
<evidence type="ECO:0000259" key="1">
    <source>
        <dbReference type="PROSITE" id="PS51190"/>
    </source>
</evidence>